<organism evidence="2 3">
    <name type="scientific">Brachybacterium avium</name>
    <dbReference type="NCBI Taxonomy" id="2017485"/>
    <lineage>
        <taxon>Bacteria</taxon>
        <taxon>Bacillati</taxon>
        <taxon>Actinomycetota</taxon>
        <taxon>Actinomycetes</taxon>
        <taxon>Micrococcales</taxon>
        <taxon>Dermabacteraceae</taxon>
        <taxon>Brachybacterium</taxon>
    </lineage>
</organism>
<keyword evidence="1" id="KW-1133">Transmembrane helix</keyword>
<reference evidence="3" key="1">
    <citation type="submission" date="2017-07" db="EMBL/GenBank/DDBJ databases">
        <title>Brachybacterium sp. VR2415.</title>
        <authorList>
            <person name="Tak E.J."/>
            <person name="Bae J.-W."/>
        </authorList>
    </citation>
    <scope>NUCLEOTIDE SEQUENCE [LARGE SCALE GENOMIC DNA]</scope>
    <source>
        <strain evidence="3">VR2415</strain>
    </source>
</reference>
<evidence type="ECO:0000256" key="1">
    <source>
        <dbReference type="SAM" id="Phobius"/>
    </source>
</evidence>
<dbReference type="Proteomes" id="UP000198398">
    <property type="component" value="Chromosome"/>
</dbReference>
<dbReference type="AlphaFoldDB" id="A0A220UD47"/>
<protein>
    <submittedName>
        <fullName evidence="2">Uncharacterized protein</fullName>
    </submittedName>
</protein>
<evidence type="ECO:0000313" key="3">
    <source>
        <dbReference type="Proteomes" id="UP000198398"/>
    </source>
</evidence>
<accession>A0A220UD47</accession>
<keyword evidence="1" id="KW-0812">Transmembrane</keyword>
<dbReference type="KEGG" id="brv:CFK39_08865"/>
<feature type="transmembrane region" description="Helical" evidence="1">
    <location>
        <begin position="24"/>
        <end position="44"/>
    </location>
</feature>
<dbReference type="EMBL" id="CP022316">
    <property type="protein sequence ID" value="ASK65920.1"/>
    <property type="molecule type" value="Genomic_DNA"/>
</dbReference>
<evidence type="ECO:0000313" key="2">
    <source>
        <dbReference type="EMBL" id="ASK65920.1"/>
    </source>
</evidence>
<keyword evidence="3" id="KW-1185">Reference proteome</keyword>
<gene>
    <name evidence="2" type="ORF">CFK39_08865</name>
</gene>
<keyword evidence="1" id="KW-0472">Membrane</keyword>
<proteinExistence type="predicted"/>
<name>A0A220UD47_9MICO</name>
<sequence>MRVGEWLRDTADGIAHLLGLLEPFAPYATAVVAFVAAAIALLNLHHRRQADSRAEWWRRVEYAMDLTREEDKVGRNTGMQLLNHLLDDERWDEADVKMLSDANEILISELVDKLTLAAAEPRPSTGPPGLFRRLWYQATRRRSK</sequence>